<proteinExistence type="predicted"/>
<accession>A0ABD3LRU1</accession>
<reference evidence="1 2" key="1">
    <citation type="submission" date="2024-11" db="EMBL/GenBank/DDBJ databases">
        <title>Chromosome-level genome assembly of Eucalyptus globulus Labill. provides insights into its genome evolution.</title>
        <authorList>
            <person name="Li X."/>
        </authorList>
    </citation>
    <scope>NUCLEOTIDE SEQUENCE [LARGE SCALE GENOMIC DNA]</scope>
    <source>
        <strain evidence="1">CL2024</strain>
        <tissue evidence="1">Fresh tender leaves</tissue>
    </source>
</reference>
<gene>
    <name evidence="1" type="ORF">ACJRO7_001400</name>
</gene>
<evidence type="ECO:0000313" key="2">
    <source>
        <dbReference type="Proteomes" id="UP001634007"/>
    </source>
</evidence>
<dbReference type="Proteomes" id="UP001634007">
    <property type="component" value="Unassembled WGS sequence"/>
</dbReference>
<organism evidence="1 2">
    <name type="scientific">Eucalyptus globulus</name>
    <name type="common">Tasmanian blue gum</name>
    <dbReference type="NCBI Taxonomy" id="34317"/>
    <lineage>
        <taxon>Eukaryota</taxon>
        <taxon>Viridiplantae</taxon>
        <taxon>Streptophyta</taxon>
        <taxon>Embryophyta</taxon>
        <taxon>Tracheophyta</taxon>
        <taxon>Spermatophyta</taxon>
        <taxon>Magnoliopsida</taxon>
        <taxon>eudicotyledons</taxon>
        <taxon>Gunneridae</taxon>
        <taxon>Pentapetalae</taxon>
        <taxon>rosids</taxon>
        <taxon>malvids</taxon>
        <taxon>Myrtales</taxon>
        <taxon>Myrtaceae</taxon>
        <taxon>Myrtoideae</taxon>
        <taxon>Eucalypteae</taxon>
        <taxon>Eucalyptus</taxon>
    </lineage>
</organism>
<comment type="caution">
    <text evidence="1">The sequence shown here is derived from an EMBL/GenBank/DDBJ whole genome shotgun (WGS) entry which is preliminary data.</text>
</comment>
<sequence>MALVVGKNQPNHLASVGELEDEEDDLFEINLDAVDKTPPPNYFWDDASCFAAAAAAVAAAGGGTTRFANCLLPVEEVSSAVPAKSSDEVPRSSSRRWSFADTPRFLMAGAGQPLTLGKLLELPFSRALMYDDIIRGI</sequence>
<evidence type="ECO:0000313" key="1">
    <source>
        <dbReference type="EMBL" id="KAL3754142.1"/>
    </source>
</evidence>
<dbReference type="EMBL" id="JBJKBG010000001">
    <property type="protein sequence ID" value="KAL3754142.1"/>
    <property type="molecule type" value="Genomic_DNA"/>
</dbReference>
<name>A0ABD3LRU1_EUCGL</name>
<keyword evidence="2" id="KW-1185">Reference proteome</keyword>
<protein>
    <submittedName>
        <fullName evidence="1">Uncharacterized protein</fullName>
    </submittedName>
</protein>
<dbReference type="AlphaFoldDB" id="A0ABD3LRU1"/>